<protein>
    <recommendedName>
        <fullName evidence="1">N-acetyltransferase domain-containing protein</fullName>
    </recommendedName>
</protein>
<feature type="domain" description="N-acetyltransferase" evidence="1">
    <location>
        <begin position="149"/>
        <end position="282"/>
    </location>
</feature>
<dbReference type="InterPro" id="IPR053225">
    <property type="entry name" value="Acyl-CoA_N-acyltransferase"/>
</dbReference>
<dbReference type="PANTHER" id="PTHR20958">
    <property type="entry name" value="GLYCINE N-ACYLTRANSFERASE-LIKE PROTEIN"/>
    <property type="match status" value="1"/>
</dbReference>
<dbReference type="InterPro" id="IPR016181">
    <property type="entry name" value="Acyl_CoA_acyltransferase"/>
</dbReference>
<dbReference type="AlphaFoldDB" id="A0A9P0BTQ0"/>
<dbReference type="GO" id="GO:0016747">
    <property type="term" value="F:acyltransferase activity, transferring groups other than amino-acyl groups"/>
    <property type="evidence" value="ECO:0007669"/>
    <property type="project" value="InterPro"/>
</dbReference>
<dbReference type="Proteomes" id="UP001154114">
    <property type="component" value="Chromosome 18"/>
</dbReference>
<sequence>MSQEEDVLQYLPPEKWSKLKSVFKKDCQRGRTGYAVLQTQQLWLENGDSYGFKVYCPFGNVDNGMVALNVKNESYEVIILCPNDDTEKLEEALIKTKLIDWKRPVLIPFAPKNAIDCVQRVLKHVDAELGEILPSATFVLDGKTDPYDVELPEGITFGHLTLDHVNIVNDTWPHKYPTSDWYFQLIIKAGHGYGLFFNGALICWCLISESGTLLHMYTVEEHRRKGYADIVLKLVSNVLLKEKRDVLAFCVATNKNAIKLYERAGFDKLDGVAWYIPKIIEQ</sequence>
<evidence type="ECO:0000313" key="2">
    <source>
        <dbReference type="EMBL" id="CAH0590425.1"/>
    </source>
</evidence>
<dbReference type="EMBL" id="LR824021">
    <property type="protein sequence ID" value="CAH0590425.1"/>
    <property type="molecule type" value="Genomic_DNA"/>
</dbReference>
<gene>
    <name evidence="2" type="ORF">CINC_LOCUS4935</name>
</gene>
<name>A0A9P0BTQ0_CHRIL</name>
<evidence type="ECO:0000313" key="3">
    <source>
        <dbReference type="Proteomes" id="UP001154114"/>
    </source>
</evidence>
<reference evidence="2" key="1">
    <citation type="submission" date="2021-12" db="EMBL/GenBank/DDBJ databases">
        <authorList>
            <person name="King R."/>
        </authorList>
    </citation>
    <scope>NUCLEOTIDE SEQUENCE</scope>
</reference>
<dbReference type="Pfam" id="PF08445">
    <property type="entry name" value="FR47"/>
    <property type="match status" value="1"/>
</dbReference>
<dbReference type="SUPFAM" id="SSF55729">
    <property type="entry name" value="Acyl-CoA N-acyltransferases (Nat)"/>
    <property type="match status" value="1"/>
</dbReference>
<dbReference type="InterPro" id="IPR013653">
    <property type="entry name" value="GCN5-like_dom"/>
</dbReference>
<dbReference type="InterPro" id="IPR000182">
    <property type="entry name" value="GNAT_dom"/>
</dbReference>
<dbReference type="Gene3D" id="3.40.630.30">
    <property type="match status" value="2"/>
</dbReference>
<accession>A0A9P0BTQ0</accession>
<dbReference type="OrthoDB" id="61870at2759"/>
<proteinExistence type="predicted"/>
<dbReference type="PANTHER" id="PTHR20958:SF6">
    <property type="entry name" value="GLYCINE N-ACYLTRANSFERASE-LIKE PROTEIN"/>
    <property type="match status" value="1"/>
</dbReference>
<keyword evidence="3" id="KW-1185">Reference proteome</keyword>
<organism evidence="2 3">
    <name type="scientific">Chrysodeixis includens</name>
    <name type="common">Soybean looper</name>
    <name type="synonym">Pseudoplusia includens</name>
    <dbReference type="NCBI Taxonomy" id="689277"/>
    <lineage>
        <taxon>Eukaryota</taxon>
        <taxon>Metazoa</taxon>
        <taxon>Ecdysozoa</taxon>
        <taxon>Arthropoda</taxon>
        <taxon>Hexapoda</taxon>
        <taxon>Insecta</taxon>
        <taxon>Pterygota</taxon>
        <taxon>Neoptera</taxon>
        <taxon>Endopterygota</taxon>
        <taxon>Lepidoptera</taxon>
        <taxon>Glossata</taxon>
        <taxon>Ditrysia</taxon>
        <taxon>Noctuoidea</taxon>
        <taxon>Noctuidae</taxon>
        <taxon>Plusiinae</taxon>
        <taxon>Chrysodeixis</taxon>
    </lineage>
</organism>
<dbReference type="PROSITE" id="PS51186">
    <property type="entry name" value="GNAT"/>
    <property type="match status" value="1"/>
</dbReference>
<evidence type="ECO:0000259" key="1">
    <source>
        <dbReference type="PROSITE" id="PS51186"/>
    </source>
</evidence>